<protein>
    <submittedName>
        <fullName evidence="1">Hypothetical_protein</fullName>
    </submittedName>
</protein>
<proteinExistence type="predicted"/>
<dbReference type="Proteomes" id="UP001642409">
    <property type="component" value="Unassembled WGS sequence"/>
</dbReference>
<gene>
    <name evidence="1" type="ORF">HINF_LOCUS41790</name>
</gene>
<name>A0ABP1JU62_9EUKA</name>
<sequence length="321" mass="37973">MFGHLCHGQLDSRNQQFPKILLSPTLQPNQVYCVSVSLAVEVRQLWNRIQYFQIWRDPRYFQNNSVWMSLSRSAGFQKLIISENIIISNVAAKSSILCFRSCLLCLQLLKLDSSGTAFNIFKSGETQDIFKIILFGYICSATASWIPENNNFQKYYYLQRCSQIKYIVFLELSSVSLAVEVRQLWNRIQYFQIWRDQDIFKYFCLDISATASWIPENNNFQKYYYLQRCSQIKYIVFLELSSVSLAVEVGQLWNRIQYFQIWRDQDIFKFLCLDVSVTASWIPENNNFQKYYYLQRCSQIKYIVDTSIIVDTIIQYCVSSC</sequence>
<accession>A0ABP1JU62</accession>
<comment type="caution">
    <text evidence="1">The sequence shown here is derived from an EMBL/GenBank/DDBJ whole genome shotgun (WGS) entry which is preliminary data.</text>
</comment>
<reference evidence="1 2" key="1">
    <citation type="submission" date="2024-07" db="EMBL/GenBank/DDBJ databases">
        <authorList>
            <person name="Akdeniz Z."/>
        </authorList>
    </citation>
    <scope>NUCLEOTIDE SEQUENCE [LARGE SCALE GENOMIC DNA]</scope>
</reference>
<dbReference type="EMBL" id="CAXDID020000168">
    <property type="protein sequence ID" value="CAL6046569.1"/>
    <property type="molecule type" value="Genomic_DNA"/>
</dbReference>
<evidence type="ECO:0000313" key="1">
    <source>
        <dbReference type="EMBL" id="CAL6046569.1"/>
    </source>
</evidence>
<evidence type="ECO:0000313" key="2">
    <source>
        <dbReference type="Proteomes" id="UP001642409"/>
    </source>
</evidence>
<organism evidence="1 2">
    <name type="scientific">Hexamita inflata</name>
    <dbReference type="NCBI Taxonomy" id="28002"/>
    <lineage>
        <taxon>Eukaryota</taxon>
        <taxon>Metamonada</taxon>
        <taxon>Diplomonadida</taxon>
        <taxon>Hexamitidae</taxon>
        <taxon>Hexamitinae</taxon>
        <taxon>Hexamita</taxon>
    </lineage>
</organism>
<keyword evidence="2" id="KW-1185">Reference proteome</keyword>